<name>A0A0K1PPM5_9BACT</name>
<organism evidence="2 3">
    <name type="scientific">Labilithrix luteola</name>
    <dbReference type="NCBI Taxonomy" id="1391654"/>
    <lineage>
        <taxon>Bacteria</taxon>
        <taxon>Pseudomonadati</taxon>
        <taxon>Myxococcota</taxon>
        <taxon>Polyangia</taxon>
        <taxon>Polyangiales</taxon>
        <taxon>Labilitrichaceae</taxon>
        <taxon>Labilithrix</taxon>
    </lineage>
</organism>
<dbReference type="Proteomes" id="UP000064967">
    <property type="component" value="Chromosome"/>
</dbReference>
<sequence>MPTSENAEAGTDRDATTPRDAGDDAPPLYCSTAGWCETRFPEDAEYFVDDLWPLEGTAFAAHNGIAQYDGTKWISLYDETIFTSIWAPNANEVWAGDYMGAVTHGTRSAGTWTWSTETVASPTEPEQVTSIWGSGPDDVYVATETKLYHRTAGNGGASTWSVDYQDNVPPNIFNNDGFRIWQITGSGADDVWLLASRGWGNCSTLIHKSKGQFTTLADCRTSCSFDTWTCDIVPVPSIPVMPDAFTHSGFLLQPGTLLSTNAGELFVANPSMQRVRLLPSGETEINRTPISGAAGISLWGLSETDLYSAGWTMLTHSSNALTGAGTFAISTLVLNGAPLVYNFKVRGTSASDIWVFGGPYALHKTAR</sequence>
<evidence type="ECO:0000256" key="1">
    <source>
        <dbReference type="SAM" id="MobiDB-lite"/>
    </source>
</evidence>
<evidence type="ECO:0000313" key="3">
    <source>
        <dbReference type="Proteomes" id="UP000064967"/>
    </source>
</evidence>
<accession>A0A0K1PPM5</accession>
<evidence type="ECO:0000313" key="2">
    <source>
        <dbReference type="EMBL" id="AKU95331.1"/>
    </source>
</evidence>
<reference evidence="2 3" key="1">
    <citation type="submission" date="2015-08" db="EMBL/GenBank/DDBJ databases">
        <authorList>
            <person name="Babu N.S."/>
            <person name="Beckwith C.J."/>
            <person name="Beseler K.G."/>
            <person name="Brison A."/>
            <person name="Carone J.V."/>
            <person name="Caskin T.P."/>
            <person name="Diamond M."/>
            <person name="Durham M.E."/>
            <person name="Foxe J.M."/>
            <person name="Go M."/>
            <person name="Henderson B.A."/>
            <person name="Jones I.B."/>
            <person name="McGettigan J.A."/>
            <person name="Micheletti S.J."/>
            <person name="Nasrallah M.E."/>
            <person name="Ortiz D."/>
            <person name="Piller C.R."/>
            <person name="Privatt S.R."/>
            <person name="Schneider S.L."/>
            <person name="Sharp S."/>
            <person name="Smith T.C."/>
            <person name="Stanton J.D."/>
            <person name="Ullery H.E."/>
            <person name="Wilson R.J."/>
            <person name="Serrano M.G."/>
            <person name="Buck G."/>
            <person name="Lee V."/>
            <person name="Wang Y."/>
            <person name="Carvalho R."/>
            <person name="Voegtly L."/>
            <person name="Shi R."/>
            <person name="Duckworth R."/>
            <person name="Johnson A."/>
            <person name="Loviza R."/>
            <person name="Walstead R."/>
            <person name="Shah Z."/>
            <person name="Kiflezghi M."/>
            <person name="Wade K."/>
            <person name="Ball S.L."/>
            <person name="Bradley K.W."/>
            <person name="Asai D.J."/>
            <person name="Bowman C.A."/>
            <person name="Russell D.A."/>
            <person name="Pope W.H."/>
            <person name="Jacobs-Sera D."/>
            <person name="Hendrix R.W."/>
            <person name="Hatfull G.F."/>
        </authorList>
    </citation>
    <scope>NUCLEOTIDE SEQUENCE [LARGE SCALE GENOMIC DNA]</scope>
    <source>
        <strain evidence="2 3">DSM 27648</strain>
    </source>
</reference>
<dbReference type="STRING" id="1391654.AKJ09_01995"/>
<keyword evidence="3" id="KW-1185">Reference proteome</keyword>
<evidence type="ECO:0008006" key="4">
    <source>
        <dbReference type="Google" id="ProtNLM"/>
    </source>
</evidence>
<dbReference type="AlphaFoldDB" id="A0A0K1PPM5"/>
<gene>
    <name evidence="2" type="ORF">AKJ09_01995</name>
</gene>
<feature type="compositionally biased region" description="Basic and acidic residues" evidence="1">
    <location>
        <begin position="10"/>
        <end position="22"/>
    </location>
</feature>
<proteinExistence type="predicted"/>
<dbReference type="EMBL" id="CP012333">
    <property type="protein sequence ID" value="AKU95331.1"/>
    <property type="molecule type" value="Genomic_DNA"/>
</dbReference>
<dbReference type="KEGG" id="llu:AKJ09_01995"/>
<feature type="region of interest" description="Disordered" evidence="1">
    <location>
        <begin position="1"/>
        <end position="26"/>
    </location>
</feature>
<protein>
    <recommendedName>
        <fullName evidence="4">Type IV fimbrial biogenesis protein PilY1</fullName>
    </recommendedName>
</protein>
<dbReference type="PATRIC" id="fig|1391654.3.peg.2007"/>